<evidence type="ECO:0000313" key="4">
    <source>
        <dbReference type="Proteomes" id="UP000249547"/>
    </source>
</evidence>
<dbReference type="OrthoDB" id="395856at2"/>
<evidence type="ECO:0000256" key="1">
    <source>
        <dbReference type="ARBA" id="ARBA00022729"/>
    </source>
</evidence>
<organism evidence="3 4">
    <name type="scientific">Chitinophaga skermanii</name>
    <dbReference type="NCBI Taxonomy" id="331697"/>
    <lineage>
        <taxon>Bacteria</taxon>
        <taxon>Pseudomonadati</taxon>
        <taxon>Bacteroidota</taxon>
        <taxon>Chitinophagia</taxon>
        <taxon>Chitinophagales</taxon>
        <taxon>Chitinophagaceae</taxon>
        <taxon>Chitinophaga</taxon>
    </lineage>
</organism>
<evidence type="ECO:0000256" key="2">
    <source>
        <dbReference type="SAM" id="SignalP"/>
    </source>
</evidence>
<dbReference type="NCBIfam" id="TIGR01533">
    <property type="entry name" value="lipo_e_P4"/>
    <property type="match status" value="1"/>
</dbReference>
<dbReference type="SFLD" id="SFLDG01125">
    <property type="entry name" value="C1.1:_Acid_Phosphatase_Like"/>
    <property type="match status" value="1"/>
</dbReference>
<dbReference type="SUPFAM" id="SSF56784">
    <property type="entry name" value="HAD-like"/>
    <property type="match status" value="1"/>
</dbReference>
<protein>
    <submittedName>
        <fullName evidence="3">5'-nucleotidase (Lipoprotein e(P4) family)</fullName>
    </submittedName>
</protein>
<dbReference type="InterPro" id="IPR023214">
    <property type="entry name" value="HAD_sf"/>
</dbReference>
<keyword evidence="1 2" id="KW-0732">Signal</keyword>
<gene>
    <name evidence="3" type="ORF">LX64_04787</name>
</gene>
<dbReference type="CDD" id="cd07534">
    <property type="entry name" value="HAD_CAP"/>
    <property type="match status" value="1"/>
</dbReference>
<dbReference type="GO" id="GO:0009279">
    <property type="term" value="C:cell outer membrane"/>
    <property type="evidence" value="ECO:0007669"/>
    <property type="project" value="InterPro"/>
</dbReference>
<dbReference type="PANTHER" id="PTHR31284:SF10">
    <property type="entry name" value="ACID PHOSPHATASE-LIKE PROTEIN"/>
    <property type="match status" value="1"/>
</dbReference>
<dbReference type="InterPro" id="IPR036412">
    <property type="entry name" value="HAD-like_sf"/>
</dbReference>
<sequence>MKAYCKMVVIAAMGFVGMTACKTSKPVQQTQSSQQTLLLPGGPAWGALYMQHAGEYKALCFQAYQLAALRLDAILQQPSSKPRAIVTDIDETILDNSPYNAHQALLGQEYTDASWNEWTSKAAADTIPGALSFLQYAASKGVKVFYITNRKTDEQAGTLQNLQRFNFPNATAEYLLLKTTSSAKESRRESVAKTHDIVLLMGDNLGDFAGVFENHKSTEERNAAVLKLRGEFGSRFIVLPNAMYGDWQSALIKYNYKATMQQRDSTLQKALKSY</sequence>
<dbReference type="Proteomes" id="UP000249547">
    <property type="component" value="Unassembled WGS sequence"/>
</dbReference>
<comment type="caution">
    <text evidence="3">The sequence shown here is derived from an EMBL/GenBank/DDBJ whole genome shotgun (WGS) entry which is preliminary data.</text>
</comment>
<dbReference type="RefSeq" id="WP_111600173.1">
    <property type="nucleotide sequence ID" value="NZ_QLLL01000012.1"/>
</dbReference>
<dbReference type="PIRSF" id="PIRSF019271">
    <property type="entry name" value="Acid_Ptase_C"/>
    <property type="match status" value="1"/>
</dbReference>
<name>A0A327Q1T1_9BACT</name>
<dbReference type="SFLD" id="SFLDS00003">
    <property type="entry name" value="Haloacid_Dehalogenase"/>
    <property type="match status" value="1"/>
</dbReference>
<feature type="chain" id="PRO_5016289371" evidence="2">
    <location>
        <begin position="21"/>
        <end position="274"/>
    </location>
</feature>
<feature type="signal peptide" evidence="2">
    <location>
        <begin position="1"/>
        <end position="20"/>
    </location>
</feature>
<keyword evidence="3" id="KW-0449">Lipoprotein</keyword>
<evidence type="ECO:0000313" key="3">
    <source>
        <dbReference type="EMBL" id="RAI98425.1"/>
    </source>
</evidence>
<dbReference type="Gene3D" id="3.40.50.1000">
    <property type="entry name" value="HAD superfamily/HAD-like"/>
    <property type="match status" value="1"/>
</dbReference>
<dbReference type="InterPro" id="IPR005519">
    <property type="entry name" value="Acid_phosphat_B-like"/>
</dbReference>
<accession>A0A327Q1T1</accession>
<dbReference type="AlphaFoldDB" id="A0A327Q1T1"/>
<reference evidence="3 4" key="1">
    <citation type="submission" date="2018-06" db="EMBL/GenBank/DDBJ databases">
        <title>Genomic Encyclopedia of Archaeal and Bacterial Type Strains, Phase II (KMG-II): from individual species to whole genera.</title>
        <authorList>
            <person name="Goeker M."/>
        </authorList>
    </citation>
    <scope>NUCLEOTIDE SEQUENCE [LARGE SCALE GENOMIC DNA]</scope>
    <source>
        <strain evidence="3 4">DSM 23857</strain>
    </source>
</reference>
<keyword evidence="4" id="KW-1185">Reference proteome</keyword>
<proteinExistence type="predicted"/>
<dbReference type="PROSITE" id="PS51257">
    <property type="entry name" value="PROKAR_LIPOPROTEIN"/>
    <property type="match status" value="1"/>
</dbReference>
<dbReference type="Pfam" id="PF03767">
    <property type="entry name" value="Acid_phosphat_B"/>
    <property type="match status" value="1"/>
</dbReference>
<dbReference type="InterPro" id="IPR006423">
    <property type="entry name" value="Lipo_e_P4"/>
</dbReference>
<dbReference type="PANTHER" id="PTHR31284">
    <property type="entry name" value="ACID PHOSPHATASE-LIKE PROTEIN"/>
    <property type="match status" value="1"/>
</dbReference>
<dbReference type="EMBL" id="QLLL01000012">
    <property type="protein sequence ID" value="RAI98425.1"/>
    <property type="molecule type" value="Genomic_DNA"/>
</dbReference>